<dbReference type="GO" id="GO:0004222">
    <property type="term" value="F:metalloendopeptidase activity"/>
    <property type="evidence" value="ECO:0007669"/>
    <property type="project" value="InterPro"/>
</dbReference>
<accession>A0AAW0KEC8</accession>
<dbReference type="GO" id="GO:0031012">
    <property type="term" value="C:extracellular matrix"/>
    <property type="evidence" value="ECO:0007669"/>
    <property type="project" value="InterPro"/>
</dbReference>
<dbReference type="Pfam" id="PF01471">
    <property type="entry name" value="PG_binding_1"/>
    <property type="match status" value="1"/>
</dbReference>
<proteinExistence type="inferred from homology"/>
<feature type="binding site" evidence="8">
    <location>
        <position position="214"/>
    </location>
    <ligand>
        <name>Zn(2+)</name>
        <dbReference type="ChEBI" id="CHEBI:29105"/>
        <label>2</label>
        <note>catalytic</note>
    </ligand>
</feature>
<dbReference type="Proteomes" id="UP000237347">
    <property type="component" value="Unassembled WGS sequence"/>
</dbReference>
<feature type="binding site" description="in inhibited form" evidence="8">
    <location>
        <position position="67"/>
    </location>
    <ligand>
        <name>Zn(2+)</name>
        <dbReference type="ChEBI" id="CHEBI:29105"/>
        <label>2</label>
        <note>catalytic</note>
    </ligand>
</feature>
<evidence type="ECO:0000259" key="9">
    <source>
        <dbReference type="SMART" id="SM00235"/>
    </source>
</evidence>
<dbReference type="GO" id="GO:0006508">
    <property type="term" value="P:proteolysis"/>
    <property type="evidence" value="ECO:0007669"/>
    <property type="project" value="UniProtKB-KW"/>
</dbReference>
<feature type="binding site" evidence="8">
    <location>
        <position position="146"/>
    </location>
    <ligand>
        <name>Zn(2+)</name>
        <dbReference type="ChEBI" id="CHEBI:29105"/>
        <label>1</label>
    </ligand>
</feature>
<organism evidence="10 11">
    <name type="scientific">Quercus suber</name>
    <name type="common">Cork oak</name>
    <dbReference type="NCBI Taxonomy" id="58331"/>
    <lineage>
        <taxon>Eukaryota</taxon>
        <taxon>Viridiplantae</taxon>
        <taxon>Streptophyta</taxon>
        <taxon>Embryophyta</taxon>
        <taxon>Tracheophyta</taxon>
        <taxon>Spermatophyta</taxon>
        <taxon>Magnoliopsida</taxon>
        <taxon>eudicotyledons</taxon>
        <taxon>Gunneridae</taxon>
        <taxon>Pentapetalae</taxon>
        <taxon>rosids</taxon>
        <taxon>fabids</taxon>
        <taxon>Fagales</taxon>
        <taxon>Fagaceae</taxon>
        <taxon>Quercus</taxon>
    </lineage>
</organism>
<dbReference type="InterPro" id="IPR024079">
    <property type="entry name" value="MetalloPept_cat_dom_sf"/>
</dbReference>
<feature type="active site" evidence="7">
    <location>
        <position position="197"/>
    </location>
</feature>
<dbReference type="InterPro" id="IPR036365">
    <property type="entry name" value="PGBD-like_sf"/>
</dbReference>
<dbReference type="SUPFAM" id="SSF47090">
    <property type="entry name" value="PGBD-like"/>
    <property type="match status" value="1"/>
</dbReference>
<dbReference type="GO" id="GO:0030198">
    <property type="term" value="P:extracellular matrix organization"/>
    <property type="evidence" value="ECO:0007669"/>
    <property type="project" value="TreeGrafter"/>
</dbReference>
<dbReference type="SMART" id="SM00235">
    <property type="entry name" value="ZnMc"/>
    <property type="match status" value="1"/>
</dbReference>
<dbReference type="PANTHER" id="PTHR10201">
    <property type="entry name" value="MATRIX METALLOPROTEINASE"/>
    <property type="match status" value="1"/>
</dbReference>
<evidence type="ECO:0000256" key="6">
    <source>
        <dbReference type="ARBA" id="ARBA00023049"/>
    </source>
</evidence>
<sequence length="230" mass="26136">MINHYLSAFGYLNHSIGLSNDHASVKDKDEFDEHLERAIKSLQKNFHLNVTGRLDSSTLDNMMTPRCGVTDNNMSPNYALFDGKPKWNKNYLNYTFGSSVTPGVQEKLRPAVQKGFLEWFQWTEFTFEEAPQGSKSDIDIYYRGWHGDNQAFDGPGNVLGHAAPPTIGKMHFDADENWSIDNPNGDQHDLVSVATHEIGHVLGLQHSTNADAIMYPFMNRTWNDKKKTER</sequence>
<evidence type="ECO:0000313" key="10">
    <source>
        <dbReference type="EMBL" id="KAK7836993.1"/>
    </source>
</evidence>
<evidence type="ECO:0000256" key="4">
    <source>
        <dbReference type="ARBA" id="ARBA00022801"/>
    </source>
</evidence>
<keyword evidence="6" id="KW-0482">Metalloprotease</keyword>
<keyword evidence="3 8" id="KW-0479">Metal-binding</keyword>
<feature type="binding site" evidence="8">
    <location>
        <position position="196"/>
    </location>
    <ligand>
        <name>Zn(2+)</name>
        <dbReference type="ChEBI" id="CHEBI:29105"/>
        <label>2</label>
        <note>catalytic</note>
    </ligand>
</feature>
<feature type="binding site" evidence="8">
    <location>
        <position position="161"/>
    </location>
    <ligand>
        <name>Zn(2+)</name>
        <dbReference type="ChEBI" id="CHEBI:29105"/>
        <label>1</label>
    </ligand>
</feature>
<dbReference type="InterPro" id="IPR021190">
    <property type="entry name" value="Pept_M10A"/>
</dbReference>
<keyword evidence="5 8" id="KW-0862">Zinc</keyword>
<feature type="binding site" evidence="8">
    <location>
        <position position="171"/>
    </location>
    <ligand>
        <name>Zn(2+)</name>
        <dbReference type="ChEBI" id="CHEBI:29105"/>
        <label>1</label>
    </ligand>
</feature>
<evidence type="ECO:0000256" key="5">
    <source>
        <dbReference type="ARBA" id="ARBA00022833"/>
    </source>
</evidence>
<dbReference type="AlphaFoldDB" id="A0AAW0KEC8"/>
<name>A0AAW0KEC8_QUESU</name>
<feature type="binding site" evidence="8">
    <location>
        <position position="206"/>
    </location>
    <ligand>
        <name>Zn(2+)</name>
        <dbReference type="ChEBI" id="CHEBI:29105"/>
        <label>2</label>
        <note>catalytic</note>
    </ligand>
</feature>
<feature type="binding site" evidence="8">
    <location>
        <position position="148"/>
    </location>
    <ligand>
        <name>Zn(2+)</name>
        <dbReference type="ChEBI" id="CHEBI:29105"/>
        <label>1</label>
    </ligand>
</feature>
<feature type="binding site" evidence="8">
    <location>
        <position position="176"/>
    </location>
    <ligand>
        <name>Ca(2+)</name>
        <dbReference type="ChEBI" id="CHEBI:29108"/>
        <label>3</label>
    </ligand>
</feature>
<dbReference type="SUPFAM" id="SSF55486">
    <property type="entry name" value="Metalloproteases ('zincins'), catalytic domain"/>
    <property type="match status" value="1"/>
</dbReference>
<comment type="cofactor">
    <cofactor evidence="8">
        <name>Ca(2+)</name>
        <dbReference type="ChEBI" id="CHEBI:29108"/>
    </cofactor>
    <text evidence="8">Can bind about 5 Ca(2+) ions per subunit.</text>
</comment>
<reference evidence="10 11" key="1">
    <citation type="journal article" date="2018" name="Sci. Data">
        <title>The draft genome sequence of cork oak.</title>
        <authorList>
            <person name="Ramos A.M."/>
            <person name="Usie A."/>
            <person name="Barbosa P."/>
            <person name="Barros P.M."/>
            <person name="Capote T."/>
            <person name="Chaves I."/>
            <person name="Simoes F."/>
            <person name="Abreu I."/>
            <person name="Carrasquinho I."/>
            <person name="Faro C."/>
            <person name="Guimaraes J.B."/>
            <person name="Mendonca D."/>
            <person name="Nobrega F."/>
            <person name="Rodrigues L."/>
            <person name="Saibo N.J.M."/>
            <person name="Varela M.C."/>
            <person name="Egas C."/>
            <person name="Matos J."/>
            <person name="Miguel C.M."/>
            <person name="Oliveira M.M."/>
            <person name="Ricardo C.P."/>
            <person name="Goncalves S."/>
        </authorList>
    </citation>
    <scope>NUCLEOTIDE SEQUENCE [LARGE SCALE GENOMIC DNA]</scope>
    <source>
        <strain evidence="11">cv. HL8</strain>
    </source>
</reference>
<evidence type="ECO:0000256" key="8">
    <source>
        <dbReference type="PIRSR" id="PIRSR621190-2"/>
    </source>
</evidence>
<evidence type="ECO:0000256" key="2">
    <source>
        <dbReference type="ARBA" id="ARBA00022670"/>
    </source>
</evidence>
<dbReference type="InterPro" id="IPR002477">
    <property type="entry name" value="Peptidoglycan-bd-like"/>
</dbReference>
<dbReference type="EMBL" id="PKMF04000339">
    <property type="protein sequence ID" value="KAK7836993.1"/>
    <property type="molecule type" value="Genomic_DNA"/>
</dbReference>
<feature type="binding site" evidence="8">
    <location>
        <position position="154"/>
    </location>
    <ligand>
        <name>Ca(2+)</name>
        <dbReference type="ChEBI" id="CHEBI:29108"/>
        <label>3</label>
    </ligand>
</feature>
<keyword evidence="4" id="KW-0378">Hydrolase</keyword>
<feature type="binding site" evidence="8">
    <location>
        <position position="176"/>
    </location>
    <ligand>
        <name>Ca(2+)</name>
        <dbReference type="ChEBI" id="CHEBI:29108"/>
        <label>1</label>
    </ligand>
</feature>
<keyword evidence="8" id="KW-0106">Calcium</keyword>
<dbReference type="InterPro" id="IPR006026">
    <property type="entry name" value="Peptidase_Metallo"/>
</dbReference>
<evidence type="ECO:0000313" key="11">
    <source>
        <dbReference type="Proteomes" id="UP000237347"/>
    </source>
</evidence>
<dbReference type="GO" id="GO:0030574">
    <property type="term" value="P:collagen catabolic process"/>
    <property type="evidence" value="ECO:0007669"/>
    <property type="project" value="TreeGrafter"/>
</dbReference>
<comment type="caution">
    <text evidence="10">The sequence shown here is derived from an EMBL/GenBank/DDBJ whole genome shotgun (WGS) entry which is preliminary data.</text>
</comment>
<keyword evidence="11" id="KW-1185">Reference proteome</keyword>
<dbReference type="Pfam" id="PF00413">
    <property type="entry name" value="Peptidase_M10"/>
    <property type="match status" value="1"/>
</dbReference>
<protein>
    <submittedName>
        <fullName evidence="10">Metalloendoproteinase 1</fullName>
    </submittedName>
</protein>
<feature type="binding site" evidence="8">
    <location>
        <position position="173"/>
    </location>
    <ligand>
        <name>Ca(2+)</name>
        <dbReference type="ChEBI" id="CHEBI:29108"/>
        <label>3</label>
    </ligand>
</feature>
<keyword evidence="2" id="KW-0645">Protease</keyword>
<feature type="binding site" evidence="8">
    <location>
        <position position="137"/>
    </location>
    <ligand>
        <name>Ca(2+)</name>
        <dbReference type="ChEBI" id="CHEBI:29108"/>
        <label>2</label>
    </ligand>
</feature>
<dbReference type="GO" id="GO:0008270">
    <property type="term" value="F:zinc ion binding"/>
    <property type="evidence" value="ECO:0007669"/>
    <property type="project" value="InterPro"/>
</dbReference>
<evidence type="ECO:0000256" key="1">
    <source>
        <dbReference type="ARBA" id="ARBA00009614"/>
    </source>
</evidence>
<feature type="binding site" evidence="8">
    <location>
        <position position="200"/>
    </location>
    <ligand>
        <name>Zn(2+)</name>
        <dbReference type="ChEBI" id="CHEBI:29105"/>
        <label>2</label>
        <note>catalytic</note>
    </ligand>
</feature>
<dbReference type="PRINTS" id="PR00138">
    <property type="entry name" value="MATRIXIN"/>
</dbReference>
<feature type="domain" description="Peptidase metallopeptidase" evidence="9">
    <location>
        <begin position="83"/>
        <end position="229"/>
    </location>
</feature>
<evidence type="ECO:0000256" key="3">
    <source>
        <dbReference type="ARBA" id="ARBA00022723"/>
    </source>
</evidence>
<comment type="similarity">
    <text evidence="1">Belongs to the peptidase M10A family. Matrix metalloproteinases (MMPs) subfamily.</text>
</comment>
<comment type="cofactor">
    <cofactor evidence="8">
        <name>Zn(2+)</name>
        <dbReference type="ChEBI" id="CHEBI:29105"/>
    </cofactor>
    <text evidence="8">Binds 2 Zn(2+) ions per subunit.</text>
</comment>
<dbReference type="Gene3D" id="3.40.390.10">
    <property type="entry name" value="Collagenase (Catalytic Domain)"/>
    <property type="match status" value="1"/>
</dbReference>
<dbReference type="InterPro" id="IPR001818">
    <property type="entry name" value="Pept_M10_metallopeptidase"/>
</dbReference>
<gene>
    <name evidence="10" type="primary">MEP1_1</name>
    <name evidence="10" type="ORF">CFP56_021807</name>
</gene>
<dbReference type="PANTHER" id="PTHR10201:SF311">
    <property type="entry name" value="PEPTIDASE METALLOPEPTIDASE DOMAIN-CONTAINING PROTEIN"/>
    <property type="match status" value="1"/>
</dbReference>
<evidence type="ECO:0000256" key="7">
    <source>
        <dbReference type="PIRSR" id="PIRSR621190-1"/>
    </source>
</evidence>
<feature type="binding site" evidence="8">
    <location>
        <position position="153"/>
    </location>
    <ligand>
        <name>Ca(2+)</name>
        <dbReference type="ChEBI" id="CHEBI:29108"/>
        <label>3</label>
    </ligand>
</feature>